<dbReference type="PANTHER" id="PTHR21716">
    <property type="entry name" value="TRANSMEMBRANE PROTEIN"/>
    <property type="match status" value="1"/>
</dbReference>
<feature type="transmembrane region" description="Helical" evidence="8">
    <location>
        <begin position="179"/>
        <end position="198"/>
    </location>
</feature>
<comment type="similarity">
    <text evidence="2">Belongs to the autoinducer-2 exporter (AI-2E) (TC 2.A.86) family.</text>
</comment>
<evidence type="ECO:0000313" key="9">
    <source>
        <dbReference type="EMBL" id="ANU77957.1"/>
    </source>
</evidence>
<evidence type="ECO:0000256" key="6">
    <source>
        <dbReference type="ARBA" id="ARBA00022989"/>
    </source>
</evidence>
<feature type="transmembrane region" description="Helical" evidence="8">
    <location>
        <begin position="83"/>
        <end position="104"/>
    </location>
</feature>
<gene>
    <name evidence="9" type="ORF">A4V09_20775</name>
</gene>
<keyword evidence="5 8" id="KW-0812">Transmembrane</keyword>
<keyword evidence="10" id="KW-1185">Reference proteome</keyword>
<evidence type="ECO:0000256" key="7">
    <source>
        <dbReference type="ARBA" id="ARBA00023136"/>
    </source>
</evidence>
<evidence type="ECO:0000256" key="8">
    <source>
        <dbReference type="SAM" id="Phobius"/>
    </source>
</evidence>
<feature type="transmembrane region" description="Helical" evidence="8">
    <location>
        <begin position="41"/>
        <end position="62"/>
    </location>
</feature>
<comment type="subcellular location">
    <subcellularLocation>
        <location evidence="1">Cell membrane</location>
        <topology evidence="1">Multi-pass membrane protein</topology>
    </subcellularLocation>
</comment>
<evidence type="ECO:0000256" key="5">
    <source>
        <dbReference type="ARBA" id="ARBA00022692"/>
    </source>
</evidence>
<protein>
    <submittedName>
        <fullName evidence="9">AI-2E family transporter</fullName>
    </submittedName>
</protein>
<evidence type="ECO:0000256" key="2">
    <source>
        <dbReference type="ARBA" id="ARBA00009773"/>
    </source>
</evidence>
<dbReference type="InterPro" id="IPR002549">
    <property type="entry name" value="AI-2E-like"/>
</dbReference>
<organism evidence="9 10">
    <name type="scientific">Blautia pseudococcoides</name>
    <dbReference type="NCBI Taxonomy" id="1796616"/>
    <lineage>
        <taxon>Bacteria</taxon>
        <taxon>Bacillati</taxon>
        <taxon>Bacillota</taxon>
        <taxon>Clostridia</taxon>
        <taxon>Lachnospirales</taxon>
        <taxon>Lachnospiraceae</taxon>
        <taxon>Blautia</taxon>
    </lineage>
</organism>
<dbReference type="EMBL" id="CP015405">
    <property type="protein sequence ID" value="ANU77957.1"/>
    <property type="molecule type" value="Genomic_DNA"/>
</dbReference>
<sequence length="381" mass="41898">MNLNKKDIKNLMFLILFAVVVYVGIQKADVLLVFARFLVGIAYPFLLGAAFAFVLNVPMSFLEKKLFGSAESKGKMKKLGRPLSLILSLILVVGVVLVVILVVVPEMGQTFMSVSASIEAAIPKLQTWAVETFHNNKQIAEWIQNLEFDWNSLIGAAVDFLKNGAGNVLNSTMAMARTVVNVLMNFFIALVFAVYILLQKEKLTVQIQKVFYAFLSAKAVKKVLDVCSLSYRTFASFVTGQCLEAAILGTMFFVSMTLLRFPYAMLIGILIAFTALIPIFGAFIGCVVGTFLILVVDPMKGLAFIVLFLVLQQVEGNLIYPHVVGNSVGLPSIWVLVAVTVGGSLMGVVGMLIFIPLTSVVYALFRQTVYKKLKERKIHDI</sequence>
<dbReference type="KEGG" id="byl:A4V09_20775"/>
<evidence type="ECO:0000256" key="1">
    <source>
        <dbReference type="ARBA" id="ARBA00004651"/>
    </source>
</evidence>
<keyword evidence="4" id="KW-1003">Cell membrane</keyword>
<evidence type="ECO:0000256" key="4">
    <source>
        <dbReference type="ARBA" id="ARBA00022475"/>
    </source>
</evidence>
<keyword evidence="7 8" id="KW-0472">Membrane</keyword>
<dbReference type="PANTHER" id="PTHR21716:SF53">
    <property type="entry name" value="PERMEASE PERM-RELATED"/>
    <property type="match status" value="1"/>
</dbReference>
<name>A0A1C7IE61_9FIRM</name>
<proteinExistence type="inferred from homology"/>
<dbReference type="GO" id="GO:0055085">
    <property type="term" value="P:transmembrane transport"/>
    <property type="evidence" value="ECO:0007669"/>
    <property type="project" value="TreeGrafter"/>
</dbReference>
<feature type="transmembrane region" description="Helical" evidence="8">
    <location>
        <begin position="242"/>
        <end position="261"/>
    </location>
</feature>
<feature type="transmembrane region" description="Helical" evidence="8">
    <location>
        <begin position="267"/>
        <end position="295"/>
    </location>
</feature>
<evidence type="ECO:0000313" key="10">
    <source>
        <dbReference type="Proteomes" id="UP000092574"/>
    </source>
</evidence>
<keyword evidence="3" id="KW-0813">Transport</keyword>
<accession>A0A1C7IE61</accession>
<dbReference type="RefSeq" id="WP_065544050.1">
    <property type="nucleotide sequence ID" value="NZ_CP015405.2"/>
</dbReference>
<dbReference type="Proteomes" id="UP000092574">
    <property type="component" value="Chromosome"/>
</dbReference>
<feature type="transmembrane region" description="Helical" evidence="8">
    <location>
        <begin position="332"/>
        <end position="365"/>
    </location>
</feature>
<dbReference type="Pfam" id="PF01594">
    <property type="entry name" value="AI-2E_transport"/>
    <property type="match status" value="1"/>
</dbReference>
<feature type="transmembrane region" description="Helical" evidence="8">
    <location>
        <begin position="302"/>
        <end position="320"/>
    </location>
</feature>
<evidence type="ECO:0000256" key="3">
    <source>
        <dbReference type="ARBA" id="ARBA00022448"/>
    </source>
</evidence>
<feature type="transmembrane region" description="Helical" evidence="8">
    <location>
        <begin position="12"/>
        <end position="35"/>
    </location>
</feature>
<dbReference type="AlphaFoldDB" id="A0A1C7IE61"/>
<dbReference type="OrthoDB" id="9793390at2"/>
<dbReference type="GO" id="GO:0005886">
    <property type="term" value="C:plasma membrane"/>
    <property type="evidence" value="ECO:0007669"/>
    <property type="project" value="UniProtKB-SubCell"/>
</dbReference>
<keyword evidence="6 8" id="KW-1133">Transmembrane helix</keyword>
<dbReference type="STRING" id="1796616.A4V09_20775"/>
<reference evidence="9" key="1">
    <citation type="submission" date="2017-04" db="EMBL/GenBank/DDBJ databases">
        <title>Complete Genome Sequences of Twelve Strains of a Stable Defined Moderately Diverse Mouse Microbiota 2 (sDMDMm2).</title>
        <authorList>
            <person name="Uchimura Y."/>
            <person name="Wyss M."/>
            <person name="Brugiroux S."/>
            <person name="Limenitakis J.P."/>
            <person name="Stecher B."/>
            <person name="McCoy K.D."/>
            <person name="Macpherson A.J."/>
        </authorList>
    </citation>
    <scope>NUCLEOTIDE SEQUENCE</scope>
    <source>
        <strain evidence="9">YL58</strain>
    </source>
</reference>